<dbReference type="PANTHER" id="PTHR43130:SF3">
    <property type="entry name" value="HTH-TYPE TRANSCRIPTIONAL REGULATOR RV1931C"/>
    <property type="match status" value="1"/>
</dbReference>
<keyword evidence="5" id="KW-1185">Reference proteome</keyword>
<dbReference type="InterPro" id="IPR018060">
    <property type="entry name" value="HTH_AraC"/>
</dbReference>
<dbReference type="GO" id="GO:0043565">
    <property type="term" value="F:sequence-specific DNA binding"/>
    <property type="evidence" value="ECO:0007669"/>
    <property type="project" value="InterPro"/>
</dbReference>
<dbReference type="RefSeq" id="WP_257634121.1">
    <property type="nucleotide sequence ID" value="NZ_JANIIC010000046.1"/>
</dbReference>
<dbReference type="PROSITE" id="PS01124">
    <property type="entry name" value="HTH_ARAC_FAMILY_2"/>
    <property type="match status" value="1"/>
</dbReference>
<evidence type="ECO:0000259" key="3">
    <source>
        <dbReference type="PROSITE" id="PS01124"/>
    </source>
</evidence>
<dbReference type="Pfam" id="PF01965">
    <property type="entry name" value="DJ-1_PfpI"/>
    <property type="match status" value="1"/>
</dbReference>
<protein>
    <submittedName>
        <fullName evidence="4">Helix-turn-helix domain-containing protein</fullName>
    </submittedName>
</protein>
<dbReference type="Gene3D" id="1.10.10.60">
    <property type="entry name" value="Homeodomain-like"/>
    <property type="match status" value="1"/>
</dbReference>
<comment type="caution">
    <text evidence="4">The sequence shown here is derived from an EMBL/GenBank/DDBJ whole genome shotgun (WGS) entry which is preliminary data.</text>
</comment>
<name>A0A9X2RYR3_STRMQ</name>
<gene>
    <name evidence="4" type="ORF">NQU54_32375</name>
</gene>
<dbReference type="InterPro" id="IPR029062">
    <property type="entry name" value="Class_I_gatase-like"/>
</dbReference>
<feature type="domain" description="HTH araC/xylS-type" evidence="3">
    <location>
        <begin position="220"/>
        <end position="318"/>
    </location>
</feature>
<proteinExistence type="predicted"/>
<dbReference type="GO" id="GO:0003700">
    <property type="term" value="F:DNA-binding transcription factor activity"/>
    <property type="evidence" value="ECO:0007669"/>
    <property type="project" value="InterPro"/>
</dbReference>
<evidence type="ECO:0000256" key="1">
    <source>
        <dbReference type="ARBA" id="ARBA00023015"/>
    </source>
</evidence>
<evidence type="ECO:0000313" key="4">
    <source>
        <dbReference type="EMBL" id="MCQ8833625.1"/>
    </source>
</evidence>
<evidence type="ECO:0000313" key="5">
    <source>
        <dbReference type="Proteomes" id="UP001142400"/>
    </source>
</evidence>
<dbReference type="PANTHER" id="PTHR43130">
    <property type="entry name" value="ARAC-FAMILY TRANSCRIPTIONAL REGULATOR"/>
    <property type="match status" value="1"/>
</dbReference>
<dbReference type="Pfam" id="PF12833">
    <property type="entry name" value="HTH_18"/>
    <property type="match status" value="1"/>
</dbReference>
<dbReference type="SMART" id="SM00342">
    <property type="entry name" value="HTH_ARAC"/>
    <property type="match status" value="1"/>
</dbReference>
<dbReference type="InterPro" id="IPR002818">
    <property type="entry name" value="DJ-1/PfpI"/>
</dbReference>
<dbReference type="AlphaFoldDB" id="A0A9X2RYR3"/>
<dbReference type="Gene3D" id="3.40.50.880">
    <property type="match status" value="1"/>
</dbReference>
<dbReference type="CDD" id="cd03137">
    <property type="entry name" value="GATase1_AraC_1"/>
    <property type="match status" value="1"/>
</dbReference>
<dbReference type="InterPro" id="IPR009057">
    <property type="entry name" value="Homeodomain-like_sf"/>
</dbReference>
<dbReference type="Proteomes" id="UP001142400">
    <property type="component" value="Unassembled WGS sequence"/>
</dbReference>
<reference evidence="4" key="1">
    <citation type="submission" date="2022-06" db="EMBL/GenBank/DDBJ databases">
        <title>WGS of actinobacteria.</title>
        <authorList>
            <person name="Thawai C."/>
        </authorList>
    </citation>
    <scope>NUCLEOTIDE SEQUENCE</scope>
    <source>
        <strain evidence="4">DSM 42010</strain>
    </source>
</reference>
<evidence type="ECO:0000256" key="2">
    <source>
        <dbReference type="ARBA" id="ARBA00023163"/>
    </source>
</evidence>
<dbReference type="SUPFAM" id="SSF52317">
    <property type="entry name" value="Class I glutamine amidotransferase-like"/>
    <property type="match status" value="1"/>
</dbReference>
<dbReference type="InterPro" id="IPR052158">
    <property type="entry name" value="INH-QAR"/>
</dbReference>
<organism evidence="4 5">
    <name type="scientific">Streptomyces malaysiensis subsp. samsunensis</name>
    <dbReference type="NCBI Taxonomy" id="459658"/>
    <lineage>
        <taxon>Bacteria</taxon>
        <taxon>Bacillati</taxon>
        <taxon>Actinomycetota</taxon>
        <taxon>Actinomycetes</taxon>
        <taxon>Kitasatosporales</taxon>
        <taxon>Streptomycetaceae</taxon>
        <taxon>Streptomyces</taxon>
        <taxon>Streptomyces violaceusniger group</taxon>
    </lineage>
</organism>
<keyword evidence="1" id="KW-0805">Transcription regulation</keyword>
<dbReference type="EMBL" id="JANIIC010000046">
    <property type="protein sequence ID" value="MCQ8833625.1"/>
    <property type="molecule type" value="Genomic_DNA"/>
</dbReference>
<accession>A0A9X2RYR3</accession>
<sequence length="322" mass="34731">MTVPRASGHPTRPHRIAVLALERVLPMEAGMPFHILGQPELPYELMLCGRTPGPVETHNGWPLTATHGLDTVRTADTVIVPAFRGFLHGAPHDAAAALRQAHHNGARIASICTGAFALASAGLLDGRRATTHWRHADDLARLYPKVEVDPDVLYVDTGNVLTSAGVASGIDLCLHLLRGDHGTAVANAIAREIVAAPHREGGQAQFIKRPPTPSNKTGLGATLEWALTHLDKPLTVADLAAHARLSTRTFARSFAAETGTTPMKWLNTARIDRARELLETTHATISHISQTCGLGTPANFRQHFRRTTGTTPSEYRQTFTTT</sequence>
<keyword evidence="2" id="KW-0804">Transcription</keyword>
<dbReference type="SUPFAM" id="SSF46689">
    <property type="entry name" value="Homeodomain-like"/>
    <property type="match status" value="2"/>
</dbReference>